<evidence type="ECO:0000313" key="1">
    <source>
        <dbReference type="EMBL" id="KAJ7325449.1"/>
    </source>
</evidence>
<keyword evidence="2" id="KW-1185">Reference proteome</keyword>
<proteinExistence type="predicted"/>
<accession>A0AAD6ZIQ9</accession>
<reference evidence="1" key="1">
    <citation type="submission" date="2023-03" db="EMBL/GenBank/DDBJ databases">
        <title>Massive genome expansion in bonnet fungi (Mycena s.s.) driven by repeated elements and novel gene families across ecological guilds.</title>
        <authorList>
            <consortium name="Lawrence Berkeley National Laboratory"/>
            <person name="Harder C.B."/>
            <person name="Miyauchi S."/>
            <person name="Viragh M."/>
            <person name="Kuo A."/>
            <person name="Thoen E."/>
            <person name="Andreopoulos B."/>
            <person name="Lu D."/>
            <person name="Skrede I."/>
            <person name="Drula E."/>
            <person name="Henrissat B."/>
            <person name="Morin E."/>
            <person name="Kohler A."/>
            <person name="Barry K."/>
            <person name="LaButti K."/>
            <person name="Morin E."/>
            <person name="Salamov A."/>
            <person name="Lipzen A."/>
            <person name="Mereny Z."/>
            <person name="Hegedus B."/>
            <person name="Baldrian P."/>
            <person name="Stursova M."/>
            <person name="Weitz H."/>
            <person name="Taylor A."/>
            <person name="Grigoriev I.V."/>
            <person name="Nagy L.G."/>
            <person name="Martin F."/>
            <person name="Kauserud H."/>
        </authorList>
    </citation>
    <scope>NUCLEOTIDE SEQUENCE</scope>
    <source>
        <strain evidence="1">CBHHK002</strain>
    </source>
</reference>
<dbReference type="AlphaFoldDB" id="A0AAD6ZIQ9"/>
<comment type="caution">
    <text evidence="1">The sequence shown here is derived from an EMBL/GenBank/DDBJ whole genome shotgun (WGS) entry which is preliminary data.</text>
</comment>
<organism evidence="1 2">
    <name type="scientific">Mycena albidolilacea</name>
    <dbReference type="NCBI Taxonomy" id="1033008"/>
    <lineage>
        <taxon>Eukaryota</taxon>
        <taxon>Fungi</taxon>
        <taxon>Dikarya</taxon>
        <taxon>Basidiomycota</taxon>
        <taxon>Agaricomycotina</taxon>
        <taxon>Agaricomycetes</taxon>
        <taxon>Agaricomycetidae</taxon>
        <taxon>Agaricales</taxon>
        <taxon>Marasmiineae</taxon>
        <taxon>Mycenaceae</taxon>
        <taxon>Mycena</taxon>
    </lineage>
</organism>
<name>A0AAD6ZIQ9_9AGAR</name>
<protein>
    <submittedName>
        <fullName evidence="1">Uncharacterized protein</fullName>
    </submittedName>
</protein>
<dbReference type="EMBL" id="JARIHO010000044">
    <property type="protein sequence ID" value="KAJ7325449.1"/>
    <property type="molecule type" value="Genomic_DNA"/>
</dbReference>
<gene>
    <name evidence="1" type="ORF">DFH08DRAFT_1028234</name>
</gene>
<dbReference type="Proteomes" id="UP001218218">
    <property type="component" value="Unassembled WGS sequence"/>
</dbReference>
<evidence type="ECO:0000313" key="2">
    <source>
        <dbReference type="Proteomes" id="UP001218218"/>
    </source>
</evidence>
<sequence length="538" mass="60663">MVTPVPSEQPPRSRRRLFLDTESPWPDSEEFLDPSALFGDFPDPSELYQFTFQRSPTPFVQALPTSPPPRAPITALDTWERTSGAELAQWVRTVVETIDQNVSPLIIRGNSPESMATTLCNLIATNTRNDGSILTLERGVTCTMVSDLSFLVTGRSYTIAHNMIAPDHTRDAQGRGPERTSGAFVRPAFHQDPSATGVRSEAFYVDGRYAAIHILTTEAGPMPVSPFLLFAATQTSRYALSSLTLSAIHTLDLEQAQLLQPWFELTREHVSVVSDFVPFELLQHYLPDIEDNWFHQARTREQHENVHTRFLEVFFLGISDAWAHQEFLAFRNGLDLPLGPAPGDFAPAPTLGNHWASPYTVVRHLAALYDRGVKEPEQVISCLNIVTETATANPVADIYVQLFTWRLHRWLKGVGYPEELKGIYISPAEYSAHAKSTTIRAARLLYSLTESWTLPASPSSRLRLDLHTSPYVNPNQPPLDDRAVFWHSCYKSAEIFFTPWFKNMLLEPGDLEELDTAYRFDVWMSRITSLKGGDYNRL</sequence>